<evidence type="ECO:0000313" key="4">
    <source>
        <dbReference type="Proteomes" id="UP000003136"/>
    </source>
</evidence>
<dbReference type="STRING" id="483218.BACPEC_02819"/>
<evidence type="ECO:0000256" key="1">
    <source>
        <dbReference type="SAM" id="Phobius"/>
    </source>
</evidence>
<dbReference type="PANTHER" id="PTHR36435">
    <property type="entry name" value="SLR1288 PROTEIN"/>
    <property type="match status" value="1"/>
</dbReference>
<comment type="caution">
    <text evidence="3">The sequence shown here is derived from an EMBL/GenBank/DDBJ whole genome shotgun (WGS) entry which is preliminary data.</text>
</comment>
<feature type="transmembrane region" description="Helical" evidence="1">
    <location>
        <begin position="169"/>
        <end position="186"/>
    </location>
</feature>
<feature type="transmembrane region" description="Helical" evidence="1">
    <location>
        <begin position="72"/>
        <end position="94"/>
    </location>
</feature>
<keyword evidence="1" id="KW-0812">Transmembrane</keyword>
<dbReference type="EMBL" id="ABVQ01000037">
    <property type="protein sequence ID" value="EEC56310.1"/>
    <property type="molecule type" value="Genomic_DNA"/>
</dbReference>
<organism evidence="3 4">
    <name type="scientific">[Bacteroides] pectinophilus ATCC 43243</name>
    <dbReference type="NCBI Taxonomy" id="483218"/>
    <lineage>
        <taxon>Bacteria</taxon>
        <taxon>Bacillati</taxon>
        <taxon>Bacillota</taxon>
        <taxon>Clostridia</taxon>
        <taxon>Eubacteriales</taxon>
    </lineage>
</organism>
<evidence type="ECO:0000259" key="2">
    <source>
        <dbReference type="Pfam" id="PF02517"/>
    </source>
</evidence>
<dbReference type="HOGENOM" id="CLU_057837_0_0_9"/>
<feature type="transmembrane region" description="Helical" evidence="1">
    <location>
        <begin position="114"/>
        <end position="135"/>
    </location>
</feature>
<dbReference type="Proteomes" id="UP000003136">
    <property type="component" value="Unassembled WGS sequence"/>
</dbReference>
<dbReference type="InterPro" id="IPR003675">
    <property type="entry name" value="Rce1/LyrA-like_dom"/>
</dbReference>
<dbReference type="GO" id="GO:0080120">
    <property type="term" value="P:CAAX-box protein maturation"/>
    <property type="evidence" value="ECO:0007669"/>
    <property type="project" value="UniProtKB-ARBA"/>
</dbReference>
<gene>
    <name evidence="3" type="ORF">BACPEC_02819</name>
</gene>
<sequence>MCKKANWFYLILLVFTFAGSIGLSYVLEDAPIPEWFGMIQTYLVMLVPAVIFMAVCRINPIKKLPWRILRPADALLSLLFGYMLVPMMLFLSYVSMLFVDNHMQETSISMRQDYAFVVQLLFMAVIPALAEEFLFRGIFFHSYRKNGVFGAALMSAFIFGMFHMNFNQFFYAFALGVIFALLVEATGSLFASMLAHFAANSYSVIMLRLIPQDVLEQAASSGSSIEMSEMQMIAGNIAAVVVLGIMAAGFGAVAVCIYRRLARRNNRYEYIKQKLSGGPLKACRAVNGEKFITVPAVIASAIGIYIMILVQ</sequence>
<feature type="transmembrane region" description="Helical" evidence="1">
    <location>
        <begin position="230"/>
        <end position="258"/>
    </location>
</feature>
<reference evidence="3 4" key="1">
    <citation type="submission" date="2008-11" db="EMBL/GenBank/DDBJ databases">
        <title>Draft genome sequence of Bacteroides pectinophilus (ATCC 43243).</title>
        <authorList>
            <person name="Sudarsanam P."/>
            <person name="Ley R."/>
            <person name="Guruge J."/>
            <person name="Turnbaugh P.J."/>
            <person name="Mahowald M."/>
            <person name="Liep D."/>
            <person name="Gordon J."/>
        </authorList>
    </citation>
    <scope>NUCLEOTIDE SEQUENCE [LARGE SCALE GENOMIC DNA]</scope>
    <source>
        <strain evidence="3 4">ATCC 43243</strain>
    </source>
</reference>
<reference evidence="3 4" key="2">
    <citation type="submission" date="2008-11" db="EMBL/GenBank/DDBJ databases">
        <authorList>
            <person name="Fulton L."/>
            <person name="Clifton S."/>
            <person name="Fulton B."/>
            <person name="Xu J."/>
            <person name="Minx P."/>
            <person name="Pepin K.H."/>
            <person name="Johnson M."/>
            <person name="Bhonagiri V."/>
            <person name="Nash W.E."/>
            <person name="Mardis E.R."/>
            <person name="Wilson R.K."/>
        </authorList>
    </citation>
    <scope>NUCLEOTIDE SEQUENCE [LARGE SCALE GENOMIC DNA]</scope>
    <source>
        <strain evidence="3 4">ATCC 43243</strain>
    </source>
</reference>
<feature type="transmembrane region" description="Helical" evidence="1">
    <location>
        <begin position="291"/>
        <end position="310"/>
    </location>
</feature>
<dbReference type="AlphaFoldDB" id="B7AVR9"/>
<keyword evidence="4" id="KW-1185">Reference proteome</keyword>
<dbReference type="PANTHER" id="PTHR36435:SF1">
    <property type="entry name" value="CAAX AMINO TERMINAL PROTEASE FAMILY PROTEIN"/>
    <property type="match status" value="1"/>
</dbReference>
<dbReference type="eggNOG" id="COG1266">
    <property type="taxonomic scope" value="Bacteria"/>
</dbReference>
<name>B7AVR9_9FIRM</name>
<accession>B7AVR9</accession>
<keyword evidence="1" id="KW-0472">Membrane</keyword>
<protein>
    <recommendedName>
        <fullName evidence="2">CAAX prenyl protease 2/Lysostaphin resistance protein A-like domain-containing protein</fullName>
    </recommendedName>
</protein>
<dbReference type="Pfam" id="PF02517">
    <property type="entry name" value="Rce1-like"/>
    <property type="match status" value="1"/>
</dbReference>
<dbReference type="GO" id="GO:0004175">
    <property type="term" value="F:endopeptidase activity"/>
    <property type="evidence" value="ECO:0007669"/>
    <property type="project" value="UniProtKB-ARBA"/>
</dbReference>
<feature type="transmembrane region" description="Helical" evidence="1">
    <location>
        <begin position="7"/>
        <end position="27"/>
    </location>
</feature>
<feature type="domain" description="CAAX prenyl protease 2/Lysostaphin resistance protein A-like" evidence="2">
    <location>
        <begin position="116"/>
        <end position="201"/>
    </location>
</feature>
<keyword evidence="1" id="KW-1133">Transmembrane helix</keyword>
<proteinExistence type="predicted"/>
<dbReference type="InterPro" id="IPR052710">
    <property type="entry name" value="CAAX_protease"/>
</dbReference>
<feature type="transmembrane region" description="Helical" evidence="1">
    <location>
        <begin position="39"/>
        <end position="60"/>
    </location>
</feature>
<evidence type="ECO:0000313" key="3">
    <source>
        <dbReference type="EMBL" id="EEC56310.1"/>
    </source>
</evidence>